<dbReference type="RefSeq" id="XP_013328566.1">
    <property type="nucleotide sequence ID" value="XM_013473112.1"/>
</dbReference>
<dbReference type="Proteomes" id="UP000053958">
    <property type="component" value="Unassembled WGS sequence"/>
</dbReference>
<feature type="region of interest" description="Disordered" evidence="1">
    <location>
        <begin position="264"/>
        <end position="396"/>
    </location>
</feature>
<evidence type="ECO:0000256" key="1">
    <source>
        <dbReference type="SAM" id="MobiDB-lite"/>
    </source>
</evidence>
<reference evidence="2 3" key="1">
    <citation type="submission" date="2015-04" db="EMBL/GenBank/DDBJ databases">
        <authorList>
            <person name="Heijne W.H."/>
            <person name="Fedorova N.D."/>
            <person name="Nierman W.C."/>
            <person name="Vollebregt A.W."/>
            <person name="Zhao Z."/>
            <person name="Wu L."/>
            <person name="Kumar M."/>
            <person name="Stam H."/>
            <person name="van den Berg M.A."/>
            <person name="Pel H.J."/>
        </authorList>
    </citation>
    <scope>NUCLEOTIDE SEQUENCE [LARGE SCALE GENOMIC DNA]</scope>
    <source>
        <strain evidence="2 3">CBS 393.64</strain>
    </source>
</reference>
<name>A0A0F4YUP3_RASE3</name>
<comment type="caution">
    <text evidence="2">The sequence shown here is derived from an EMBL/GenBank/DDBJ whole genome shotgun (WGS) entry which is preliminary data.</text>
</comment>
<feature type="region of interest" description="Disordered" evidence="1">
    <location>
        <begin position="81"/>
        <end position="230"/>
    </location>
</feature>
<feature type="compositionally biased region" description="Polar residues" evidence="1">
    <location>
        <begin position="221"/>
        <end position="230"/>
    </location>
</feature>
<feature type="region of interest" description="Disordered" evidence="1">
    <location>
        <begin position="440"/>
        <end position="503"/>
    </location>
</feature>
<evidence type="ECO:0000313" key="2">
    <source>
        <dbReference type="EMBL" id="KKA21954.1"/>
    </source>
</evidence>
<dbReference type="EMBL" id="LASV01000163">
    <property type="protein sequence ID" value="KKA21954.1"/>
    <property type="molecule type" value="Genomic_DNA"/>
</dbReference>
<proteinExistence type="predicted"/>
<feature type="compositionally biased region" description="Low complexity" evidence="1">
    <location>
        <begin position="440"/>
        <end position="451"/>
    </location>
</feature>
<dbReference type="AlphaFoldDB" id="A0A0F4YUP3"/>
<evidence type="ECO:0000313" key="3">
    <source>
        <dbReference type="Proteomes" id="UP000053958"/>
    </source>
</evidence>
<sequence>MRRSTTVPDKMRKRFTFHLGSHKPSFAFPPEDRSRYYDFVDTPVNWRPSSPLIERQKLTPVEEVQLRYACKLLCEMIERGEISPGSPPPNQSNQDRKTVPEQVDQEPSPLVSSEPAKAHSQPISEETNDDGVVEKRLYDSGIVLEDAESPDSPKVARPATETDGSKPAAPEDVSEDIPQSSTEVGIAQFYPGESDDRVASVPKPPFASDSDQSIVGYDTPNPANGTNVTGSCAIPAIGKYEPTDHWYNRDGKDEADDVYFTKGMIVGSDSETPGMDSPDSVQSTTAAGMDALTPQCANPVTDSPADSPPMRTPSFSRPCAVSRAASRRAPRSRDRDVPPPLPHQNQEVSERPQAHERRSQQSLETREAVVAGGDESGVEVRGQQSSHNSGGSGGVAVIIGPDGMEHVMTPSEEKQRYLDLQRAVMEKMVTGTIGAAPEISISSGSVDGSSSTEHTHSKLSPLPKSHVRGHSGDGYLTSRLRNENIGGENQNRPAVLNSRHEKKPSLIRKLSMLGLGKRKSSDTTKNANIMGFSRIVEAS</sequence>
<feature type="compositionally biased region" description="Basic and acidic residues" evidence="1">
    <location>
        <begin position="348"/>
        <end position="367"/>
    </location>
</feature>
<dbReference type="GeneID" id="25316365"/>
<accession>A0A0F4YUP3</accession>
<feature type="compositionally biased region" description="Low complexity" evidence="1">
    <location>
        <begin position="382"/>
        <end position="396"/>
    </location>
</feature>
<keyword evidence="3" id="KW-1185">Reference proteome</keyword>
<organism evidence="2 3">
    <name type="scientific">Rasamsonia emersonii (strain ATCC 16479 / CBS 393.64 / IMI 116815)</name>
    <dbReference type="NCBI Taxonomy" id="1408163"/>
    <lineage>
        <taxon>Eukaryota</taxon>
        <taxon>Fungi</taxon>
        <taxon>Dikarya</taxon>
        <taxon>Ascomycota</taxon>
        <taxon>Pezizomycotina</taxon>
        <taxon>Eurotiomycetes</taxon>
        <taxon>Eurotiomycetidae</taxon>
        <taxon>Eurotiales</taxon>
        <taxon>Trichocomaceae</taxon>
        <taxon>Rasamsonia</taxon>
    </lineage>
</organism>
<protein>
    <submittedName>
        <fullName evidence="2">Uncharacterized protein</fullName>
    </submittedName>
</protein>
<dbReference type="OrthoDB" id="4188313at2759"/>
<gene>
    <name evidence="2" type="ORF">T310_4016</name>
</gene>